<keyword evidence="4" id="KW-1185">Reference proteome</keyword>
<dbReference type="AlphaFoldDB" id="A0A6A6DLM3"/>
<evidence type="ECO:0000259" key="2">
    <source>
        <dbReference type="Pfam" id="PF24883"/>
    </source>
</evidence>
<feature type="domain" description="Nephrocystin 3-like N-terminal" evidence="2">
    <location>
        <begin position="32"/>
        <end position="164"/>
    </location>
</feature>
<accession>A0A6A6DLM3</accession>
<dbReference type="EMBL" id="ML994658">
    <property type="protein sequence ID" value="KAF2180371.1"/>
    <property type="molecule type" value="Genomic_DNA"/>
</dbReference>
<dbReference type="Pfam" id="PF24883">
    <property type="entry name" value="NPHP3_N"/>
    <property type="match status" value="1"/>
</dbReference>
<dbReference type="Proteomes" id="UP000800200">
    <property type="component" value="Unassembled WGS sequence"/>
</dbReference>
<reference evidence="3" key="1">
    <citation type="journal article" date="2020" name="Stud. Mycol.">
        <title>101 Dothideomycetes genomes: a test case for predicting lifestyles and emergence of pathogens.</title>
        <authorList>
            <person name="Haridas S."/>
            <person name="Albert R."/>
            <person name="Binder M."/>
            <person name="Bloem J."/>
            <person name="Labutti K."/>
            <person name="Salamov A."/>
            <person name="Andreopoulos B."/>
            <person name="Baker S."/>
            <person name="Barry K."/>
            <person name="Bills G."/>
            <person name="Bluhm B."/>
            <person name="Cannon C."/>
            <person name="Castanera R."/>
            <person name="Culley D."/>
            <person name="Daum C."/>
            <person name="Ezra D."/>
            <person name="Gonzalez J."/>
            <person name="Henrissat B."/>
            <person name="Kuo A."/>
            <person name="Liang C."/>
            <person name="Lipzen A."/>
            <person name="Lutzoni F."/>
            <person name="Magnuson J."/>
            <person name="Mondo S."/>
            <person name="Nolan M."/>
            <person name="Ohm R."/>
            <person name="Pangilinan J."/>
            <person name="Park H.-J."/>
            <person name="Ramirez L."/>
            <person name="Alfaro M."/>
            <person name="Sun H."/>
            <person name="Tritt A."/>
            <person name="Yoshinaga Y."/>
            <person name="Zwiers L.-H."/>
            <person name="Turgeon B."/>
            <person name="Goodwin S."/>
            <person name="Spatafora J."/>
            <person name="Crous P."/>
            <person name="Grigoriev I."/>
        </authorList>
    </citation>
    <scope>NUCLEOTIDE SEQUENCE</scope>
    <source>
        <strain evidence="3">CBS 207.26</strain>
    </source>
</reference>
<keyword evidence="1" id="KW-0677">Repeat</keyword>
<evidence type="ECO:0000313" key="3">
    <source>
        <dbReference type="EMBL" id="KAF2180371.1"/>
    </source>
</evidence>
<name>A0A6A6DLM3_9PEZI</name>
<gene>
    <name evidence="3" type="ORF">K469DRAFT_692889</name>
</gene>
<protein>
    <recommendedName>
        <fullName evidence="2">Nephrocystin 3-like N-terminal domain-containing protein</fullName>
    </recommendedName>
</protein>
<dbReference type="OrthoDB" id="7464126at2759"/>
<sequence length="244" mass="27472">MASVRPSLREMEERECVLHSVATWNSWARSIVIKDALKSFHAGHNSQSVFFYSSQNTAEPARSDPKAILASLARQLSCLEPGKPLLKAIKLYGKKEAEGFTSGSLRMEGSCPLIMRLIEQYSLTTKVIDTPDECDPGKRRDLLKTLEQTLGESSCLVKIFVLSRDDHDIVFRLQRYPSLEIKSDRNSDDIAVFVKYQTERLIEDGGILQYSDSQTKIKELIVDKMIKGATGMQVSLLCLKSTMY</sequence>
<dbReference type="InterPro" id="IPR056884">
    <property type="entry name" value="NPHP3-like_N"/>
</dbReference>
<organism evidence="3 4">
    <name type="scientific">Zopfia rhizophila CBS 207.26</name>
    <dbReference type="NCBI Taxonomy" id="1314779"/>
    <lineage>
        <taxon>Eukaryota</taxon>
        <taxon>Fungi</taxon>
        <taxon>Dikarya</taxon>
        <taxon>Ascomycota</taxon>
        <taxon>Pezizomycotina</taxon>
        <taxon>Dothideomycetes</taxon>
        <taxon>Dothideomycetes incertae sedis</taxon>
        <taxon>Zopfiaceae</taxon>
        <taxon>Zopfia</taxon>
    </lineage>
</organism>
<evidence type="ECO:0000256" key="1">
    <source>
        <dbReference type="ARBA" id="ARBA00022737"/>
    </source>
</evidence>
<dbReference type="PANTHER" id="PTHR10039">
    <property type="entry name" value="AMELOGENIN"/>
    <property type="match status" value="1"/>
</dbReference>
<evidence type="ECO:0000313" key="4">
    <source>
        <dbReference type="Proteomes" id="UP000800200"/>
    </source>
</evidence>
<proteinExistence type="predicted"/>